<dbReference type="Proteomes" id="UP000282323">
    <property type="component" value="Unassembled WGS sequence"/>
</dbReference>
<keyword evidence="2" id="KW-0472">Membrane</keyword>
<dbReference type="OrthoDB" id="382240at2157"/>
<evidence type="ECO:0000313" key="3">
    <source>
        <dbReference type="EMBL" id="RQG94072.1"/>
    </source>
</evidence>
<feature type="transmembrane region" description="Helical" evidence="2">
    <location>
        <begin position="6"/>
        <end position="22"/>
    </location>
</feature>
<dbReference type="EMBL" id="REGA01000011">
    <property type="protein sequence ID" value="RQG94072.1"/>
    <property type="molecule type" value="Genomic_DNA"/>
</dbReference>
<comment type="caution">
    <text evidence="3">The sequence shown here is derived from an EMBL/GenBank/DDBJ whole genome shotgun (WGS) entry which is preliminary data.</text>
</comment>
<keyword evidence="2" id="KW-0812">Transmembrane</keyword>
<feature type="compositionally biased region" description="Basic and acidic residues" evidence="1">
    <location>
        <begin position="159"/>
        <end position="176"/>
    </location>
</feature>
<gene>
    <name evidence="3" type="ORF">EA473_13475</name>
</gene>
<proteinExistence type="predicted"/>
<reference evidence="3 4" key="1">
    <citation type="submission" date="2018-10" db="EMBL/GenBank/DDBJ databases">
        <title>Natrarchaeobius chitinivorans gen. nov., sp. nov., and Natrarchaeobius haloalkaliphilus sp. nov., alkaliphilic, chitin-utilizing haloarchaea from hypersaline alkaline lakes.</title>
        <authorList>
            <person name="Sorokin D.Y."/>
            <person name="Elcheninov A.G."/>
            <person name="Kostrikina N.A."/>
            <person name="Bale N.J."/>
            <person name="Sinninghe Damste J.S."/>
            <person name="Khijniak T.V."/>
            <person name="Kublanov I.V."/>
            <person name="Toshchakov S.V."/>
        </authorList>
    </citation>
    <scope>NUCLEOTIDE SEQUENCE [LARGE SCALE GENOMIC DNA]</scope>
    <source>
        <strain evidence="3 4">AArcht4T</strain>
    </source>
</reference>
<accession>A0A3N6N6R2</accession>
<sequence length="184" mass="21038">MIETLAIGIVGGFLSGVGVYVVRQKRRADRLRQAIATEIRRSTPVGNFKAAVMGPDSLQTPIIDANLDKLYLLNSYEIELVAKYHQHMTRVREYNKRNSDDDLVSISPELQRLGGEIATHTAETLEGNVLTFPKQFEFVKSRYRGERNNKPPTTEQEIEEKRKELIEKAKTKRESIDTAENQEY</sequence>
<dbReference type="RefSeq" id="WP_124196123.1">
    <property type="nucleotide sequence ID" value="NZ_REGA01000011.1"/>
</dbReference>
<keyword evidence="2" id="KW-1133">Transmembrane helix</keyword>
<protein>
    <submittedName>
        <fullName evidence="3">Uncharacterized protein</fullName>
    </submittedName>
</protein>
<evidence type="ECO:0000256" key="2">
    <source>
        <dbReference type="SAM" id="Phobius"/>
    </source>
</evidence>
<evidence type="ECO:0000256" key="1">
    <source>
        <dbReference type="SAM" id="MobiDB-lite"/>
    </source>
</evidence>
<keyword evidence="4" id="KW-1185">Reference proteome</keyword>
<dbReference type="AlphaFoldDB" id="A0A3N6N6R2"/>
<feature type="region of interest" description="Disordered" evidence="1">
    <location>
        <begin position="143"/>
        <end position="184"/>
    </location>
</feature>
<name>A0A3N6N6R2_NATCH</name>
<organism evidence="3 4">
    <name type="scientific">Natrarchaeobius chitinivorans</name>
    <dbReference type="NCBI Taxonomy" id="1679083"/>
    <lineage>
        <taxon>Archaea</taxon>
        <taxon>Methanobacteriati</taxon>
        <taxon>Methanobacteriota</taxon>
        <taxon>Stenosarchaea group</taxon>
        <taxon>Halobacteria</taxon>
        <taxon>Halobacteriales</taxon>
        <taxon>Natrialbaceae</taxon>
        <taxon>Natrarchaeobius</taxon>
    </lineage>
</organism>
<evidence type="ECO:0000313" key="4">
    <source>
        <dbReference type="Proteomes" id="UP000282323"/>
    </source>
</evidence>